<proteinExistence type="predicted"/>
<evidence type="ECO:0000313" key="2">
    <source>
        <dbReference type="Proteomes" id="UP000248745"/>
    </source>
</evidence>
<protein>
    <submittedName>
        <fullName evidence="1">Uncharacterized protein</fullName>
    </submittedName>
</protein>
<keyword evidence="2" id="KW-1185">Reference proteome</keyword>
<name>A0A2W2BLA2_9BACT</name>
<evidence type="ECO:0000313" key="1">
    <source>
        <dbReference type="EMBL" id="PZF74206.1"/>
    </source>
</evidence>
<organism evidence="1 2">
    <name type="scientific">Taibaiella soli</name>
    <dbReference type="NCBI Taxonomy" id="1649169"/>
    <lineage>
        <taxon>Bacteria</taxon>
        <taxon>Pseudomonadati</taxon>
        <taxon>Bacteroidota</taxon>
        <taxon>Chitinophagia</taxon>
        <taxon>Chitinophagales</taxon>
        <taxon>Chitinophagaceae</taxon>
        <taxon>Taibaiella</taxon>
    </lineage>
</organism>
<dbReference type="Proteomes" id="UP000248745">
    <property type="component" value="Unassembled WGS sequence"/>
</dbReference>
<sequence>MRGLDYVTLYQLSGQIETSSTKKCKPDLIPVCIFLKKKADELKQKILPAKPRGGFFYGRTNIILRV</sequence>
<comment type="caution">
    <text evidence="1">The sequence shown here is derived from an EMBL/GenBank/DDBJ whole genome shotgun (WGS) entry which is preliminary data.</text>
</comment>
<accession>A0A2W2BLA2</accession>
<gene>
    <name evidence="1" type="ORF">DN068_04090</name>
</gene>
<reference evidence="1 2" key="1">
    <citation type="submission" date="2018-06" db="EMBL/GenBank/DDBJ databases">
        <title>Mucibacter soli gen. nov., sp. nov., a new member of the family Chitinophagaceae producing mucin.</title>
        <authorList>
            <person name="Kim M.-K."/>
            <person name="Park S."/>
            <person name="Kim T.-S."/>
            <person name="Joung Y."/>
            <person name="Han J.-H."/>
            <person name="Kim S.B."/>
        </authorList>
    </citation>
    <scope>NUCLEOTIDE SEQUENCE [LARGE SCALE GENOMIC DNA]</scope>
    <source>
        <strain evidence="1 2">R1-15</strain>
    </source>
</reference>
<dbReference type="EMBL" id="QKTW01000006">
    <property type="protein sequence ID" value="PZF74206.1"/>
    <property type="molecule type" value="Genomic_DNA"/>
</dbReference>
<dbReference type="AlphaFoldDB" id="A0A2W2BLA2"/>